<dbReference type="SMART" id="SM00388">
    <property type="entry name" value="HisKA"/>
    <property type="match status" value="1"/>
</dbReference>
<organism evidence="10 11">
    <name type="scientific">Horticoccus luteus</name>
    <dbReference type="NCBI Taxonomy" id="2862869"/>
    <lineage>
        <taxon>Bacteria</taxon>
        <taxon>Pseudomonadati</taxon>
        <taxon>Verrucomicrobiota</taxon>
        <taxon>Opitutia</taxon>
        <taxon>Opitutales</taxon>
        <taxon>Opitutaceae</taxon>
        <taxon>Horticoccus</taxon>
    </lineage>
</organism>
<dbReference type="SMART" id="SM00304">
    <property type="entry name" value="HAMP"/>
    <property type="match status" value="1"/>
</dbReference>
<evidence type="ECO:0000256" key="2">
    <source>
        <dbReference type="ARBA" id="ARBA00004370"/>
    </source>
</evidence>
<dbReference type="GO" id="GO:0000155">
    <property type="term" value="F:phosphorelay sensor kinase activity"/>
    <property type="evidence" value="ECO:0007669"/>
    <property type="project" value="InterPro"/>
</dbReference>
<dbReference type="Gene3D" id="1.10.287.130">
    <property type="match status" value="1"/>
</dbReference>
<dbReference type="RefSeq" id="WP_220161475.1">
    <property type="nucleotide sequence ID" value="NZ_CP080507.1"/>
</dbReference>
<comment type="catalytic activity">
    <reaction evidence="1">
        <text>ATP + protein L-histidine = ADP + protein N-phospho-L-histidine.</text>
        <dbReference type="EC" id="2.7.13.3"/>
    </reaction>
</comment>
<dbReference type="PRINTS" id="PR00344">
    <property type="entry name" value="BCTRLSENSOR"/>
</dbReference>
<dbReference type="GO" id="GO:0007234">
    <property type="term" value="P:osmosensory signaling via phosphorelay pathway"/>
    <property type="evidence" value="ECO:0007669"/>
    <property type="project" value="TreeGrafter"/>
</dbReference>
<dbReference type="FunFam" id="3.30.565.10:FF:000006">
    <property type="entry name" value="Sensor histidine kinase WalK"/>
    <property type="match status" value="1"/>
</dbReference>
<evidence type="ECO:0000256" key="5">
    <source>
        <dbReference type="ARBA" id="ARBA00022679"/>
    </source>
</evidence>
<protein>
    <recommendedName>
        <fullName evidence="3">histidine kinase</fullName>
        <ecNumber evidence="3">2.7.13.3</ecNumber>
    </recommendedName>
</protein>
<evidence type="ECO:0000313" key="11">
    <source>
        <dbReference type="Proteomes" id="UP000825051"/>
    </source>
</evidence>
<dbReference type="CDD" id="cd06225">
    <property type="entry name" value="HAMP"/>
    <property type="match status" value="1"/>
</dbReference>
<dbReference type="Pfam" id="PF02518">
    <property type="entry name" value="HATPase_c"/>
    <property type="match status" value="1"/>
</dbReference>
<reference evidence="10" key="1">
    <citation type="submission" date="2021-08" db="EMBL/GenBank/DDBJ databases">
        <title>Genome of a novel bacterium of the phylum Verrucomicrobia, Oleiharenicola sp. KSB-15.</title>
        <authorList>
            <person name="Chung J.-H."/>
            <person name="Ahn J.-H."/>
            <person name="Yoon Y."/>
            <person name="Kim D.-Y."/>
            <person name="An S.-H."/>
            <person name="Park I."/>
            <person name="Yeon J."/>
        </authorList>
    </citation>
    <scope>NUCLEOTIDE SEQUENCE</scope>
    <source>
        <strain evidence="10">KSB-15</strain>
    </source>
</reference>
<evidence type="ECO:0000256" key="3">
    <source>
        <dbReference type="ARBA" id="ARBA00012438"/>
    </source>
</evidence>
<gene>
    <name evidence="10" type="ORF">K0B96_13845</name>
</gene>
<dbReference type="InterPro" id="IPR003661">
    <property type="entry name" value="HisK_dim/P_dom"/>
</dbReference>
<evidence type="ECO:0000259" key="8">
    <source>
        <dbReference type="PROSITE" id="PS50109"/>
    </source>
</evidence>
<accession>A0A8F9XKN2</accession>
<evidence type="ECO:0000256" key="6">
    <source>
        <dbReference type="ARBA" id="ARBA00022777"/>
    </source>
</evidence>
<dbReference type="Gene3D" id="3.30.565.10">
    <property type="entry name" value="Histidine kinase-like ATPase, C-terminal domain"/>
    <property type="match status" value="1"/>
</dbReference>
<keyword evidence="11" id="KW-1185">Reference proteome</keyword>
<dbReference type="InterPro" id="IPR004358">
    <property type="entry name" value="Sig_transdc_His_kin-like_C"/>
</dbReference>
<sequence>MSVHARVSSYMRFQDIPIRRKLMTMLLLTSGAVVLLTCASYLGYELVTFRRTSVQQLDTLGEIIASNSTAALAFDAPDDAQQILSALAADRQIVAAVLYRADGTVFALFPADLSASDYPLHPGPSGHNFEHNGLAAFHTVTRDGKPLGTLYLRTSGNALFERLRLFGGFLIVVIAAAGALVFVLSRSLQRQISGPILALAGTARAMAESQDYAGRATKLGNDEIGVLTDAFNAMVGRLANANHDLELRVRDRTAALEEANHELEAFSYSVSHDLRAPLRHIGGFATMLRQHTEPVLDEKGRRFITVIQQSTARMAQLIDDLLAFSKHGRAELQHEPVDLADLIEQIKVGFQGELEDRHVEWNVAPLPTVRGDTSLLRQVFTNLLGNAVKYTRRQPIARIEIGTVTPPNGEAVVFVRDNGAGFDMQYVDKLFGVFQRLHHDTEFEGTGVGLATVRRIVQRHGGRVWAEGQPGVGAVFYVALPTNIPSTAPLS</sequence>
<evidence type="ECO:0000259" key="9">
    <source>
        <dbReference type="PROSITE" id="PS50885"/>
    </source>
</evidence>
<dbReference type="CDD" id="cd00082">
    <property type="entry name" value="HisKA"/>
    <property type="match status" value="1"/>
</dbReference>
<keyword evidence="7" id="KW-0812">Transmembrane</keyword>
<dbReference type="InterPro" id="IPR033417">
    <property type="entry name" value="CHASE8"/>
</dbReference>
<evidence type="ECO:0000256" key="4">
    <source>
        <dbReference type="ARBA" id="ARBA00022553"/>
    </source>
</evidence>
<dbReference type="KEGG" id="ole:K0B96_13845"/>
<dbReference type="Pfam" id="PF00672">
    <property type="entry name" value="HAMP"/>
    <property type="match status" value="1"/>
</dbReference>
<dbReference type="AlphaFoldDB" id="A0A8F9XKN2"/>
<dbReference type="InterPro" id="IPR005467">
    <property type="entry name" value="His_kinase_dom"/>
</dbReference>
<dbReference type="GO" id="GO:0030295">
    <property type="term" value="F:protein kinase activator activity"/>
    <property type="evidence" value="ECO:0007669"/>
    <property type="project" value="TreeGrafter"/>
</dbReference>
<proteinExistence type="predicted"/>
<evidence type="ECO:0000256" key="1">
    <source>
        <dbReference type="ARBA" id="ARBA00000085"/>
    </source>
</evidence>
<feature type="domain" description="HAMP" evidence="9">
    <location>
        <begin position="190"/>
        <end position="243"/>
    </location>
</feature>
<dbReference type="SUPFAM" id="SSF55874">
    <property type="entry name" value="ATPase domain of HSP90 chaperone/DNA topoisomerase II/histidine kinase"/>
    <property type="match status" value="1"/>
</dbReference>
<dbReference type="SUPFAM" id="SSF47384">
    <property type="entry name" value="Homodimeric domain of signal transducing histidine kinase"/>
    <property type="match status" value="1"/>
</dbReference>
<dbReference type="InterPro" id="IPR003594">
    <property type="entry name" value="HATPase_dom"/>
</dbReference>
<dbReference type="InterPro" id="IPR036890">
    <property type="entry name" value="HATPase_C_sf"/>
</dbReference>
<feature type="domain" description="Histidine kinase" evidence="8">
    <location>
        <begin position="269"/>
        <end position="484"/>
    </location>
</feature>
<dbReference type="PANTHER" id="PTHR42878">
    <property type="entry name" value="TWO-COMPONENT HISTIDINE KINASE"/>
    <property type="match status" value="1"/>
</dbReference>
<comment type="subcellular location">
    <subcellularLocation>
        <location evidence="2">Membrane</location>
    </subcellularLocation>
</comment>
<evidence type="ECO:0000256" key="7">
    <source>
        <dbReference type="SAM" id="Phobius"/>
    </source>
</evidence>
<dbReference type="InterPro" id="IPR003660">
    <property type="entry name" value="HAMP_dom"/>
</dbReference>
<dbReference type="InterPro" id="IPR050351">
    <property type="entry name" value="BphY/WalK/GraS-like"/>
</dbReference>
<dbReference type="EC" id="2.7.13.3" evidence="3"/>
<evidence type="ECO:0000313" key="10">
    <source>
        <dbReference type="EMBL" id="QYM78371.1"/>
    </source>
</evidence>
<dbReference type="SMART" id="SM00387">
    <property type="entry name" value="HATPase_c"/>
    <property type="match status" value="1"/>
</dbReference>
<dbReference type="GO" id="GO:0016020">
    <property type="term" value="C:membrane"/>
    <property type="evidence" value="ECO:0007669"/>
    <property type="project" value="UniProtKB-SubCell"/>
</dbReference>
<dbReference type="EMBL" id="CP080507">
    <property type="protein sequence ID" value="QYM78371.1"/>
    <property type="molecule type" value="Genomic_DNA"/>
</dbReference>
<dbReference type="Pfam" id="PF17152">
    <property type="entry name" value="CHASE8"/>
    <property type="match status" value="1"/>
</dbReference>
<keyword evidence="5" id="KW-0808">Transferase</keyword>
<dbReference type="Proteomes" id="UP000825051">
    <property type="component" value="Chromosome"/>
</dbReference>
<keyword evidence="4" id="KW-0597">Phosphoprotein</keyword>
<dbReference type="PANTHER" id="PTHR42878:SF15">
    <property type="entry name" value="BACTERIOPHYTOCHROME"/>
    <property type="match status" value="1"/>
</dbReference>
<keyword evidence="7" id="KW-1133">Transmembrane helix</keyword>
<dbReference type="FunFam" id="1.10.287.130:FF:000070">
    <property type="entry name" value="Histidine kinase sensor protein"/>
    <property type="match status" value="1"/>
</dbReference>
<keyword evidence="6" id="KW-0418">Kinase</keyword>
<dbReference type="GO" id="GO:0000156">
    <property type="term" value="F:phosphorelay response regulator activity"/>
    <property type="evidence" value="ECO:0007669"/>
    <property type="project" value="TreeGrafter"/>
</dbReference>
<dbReference type="Gene3D" id="6.10.340.10">
    <property type="match status" value="1"/>
</dbReference>
<feature type="transmembrane region" description="Helical" evidence="7">
    <location>
        <begin position="21"/>
        <end position="44"/>
    </location>
</feature>
<dbReference type="PROSITE" id="PS50109">
    <property type="entry name" value="HIS_KIN"/>
    <property type="match status" value="1"/>
</dbReference>
<name>A0A8F9XKN2_9BACT</name>
<dbReference type="SUPFAM" id="SSF158472">
    <property type="entry name" value="HAMP domain-like"/>
    <property type="match status" value="1"/>
</dbReference>
<dbReference type="InterPro" id="IPR036097">
    <property type="entry name" value="HisK_dim/P_sf"/>
</dbReference>
<dbReference type="PROSITE" id="PS50885">
    <property type="entry name" value="HAMP"/>
    <property type="match status" value="1"/>
</dbReference>
<dbReference type="Pfam" id="PF00512">
    <property type="entry name" value="HisKA"/>
    <property type="match status" value="1"/>
</dbReference>
<keyword evidence="7" id="KW-0472">Membrane</keyword>
<feature type="transmembrane region" description="Helical" evidence="7">
    <location>
        <begin position="165"/>
        <end position="184"/>
    </location>
</feature>